<accession>A0A7W3D6H4</accession>
<reference evidence="1 2" key="1">
    <citation type="submission" date="2020-06" db="EMBL/GenBank/DDBJ databases">
        <title>REHAB project genomes.</title>
        <authorList>
            <person name="Shaw L.P."/>
        </authorList>
    </citation>
    <scope>NUCLEOTIDE SEQUENCE [LARGE SCALE GENOMIC DNA]</scope>
    <source>
        <strain evidence="1 2">RHBSTW-00116</strain>
    </source>
</reference>
<proteinExistence type="predicted"/>
<evidence type="ECO:0000313" key="1">
    <source>
        <dbReference type="EMBL" id="MBA8063763.1"/>
    </source>
</evidence>
<evidence type="ECO:0000313" key="2">
    <source>
        <dbReference type="Proteomes" id="UP000591803"/>
    </source>
</evidence>
<organism evidence="1 2">
    <name type="scientific">Citrobacter freundii</name>
    <dbReference type="NCBI Taxonomy" id="546"/>
    <lineage>
        <taxon>Bacteria</taxon>
        <taxon>Pseudomonadati</taxon>
        <taxon>Pseudomonadota</taxon>
        <taxon>Gammaproteobacteria</taxon>
        <taxon>Enterobacterales</taxon>
        <taxon>Enterobacteriaceae</taxon>
        <taxon>Citrobacter</taxon>
        <taxon>Citrobacter freundii complex</taxon>
    </lineage>
</organism>
<gene>
    <name evidence="1" type="ORF">HV077_15450</name>
</gene>
<dbReference type="Proteomes" id="UP000591803">
    <property type="component" value="Unassembled WGS sequence"/>
</dbReference>
<dbReference type="InterPro" id="IPR017030">
    <property type="entry name" value="Vir_effector_SfrC"/>
</dbReference>
<dbReference type="Pfam" id="PF10139">
    <property type="entry name" value="Virul_Fac"/>
    <property type="match status" value="2"/>
</dbReference>
<dbReference type="AlphaFoldDB" id="A0A7W3D6H4"/>
<dbReference type="PIRSF" id="PIRSF034586">
    <property type="entry name" value="Vir_effector_SfrC"/>
    <property type="match status" value="1"/>
</dbReference>
<dbReference type="EMBL" id="JABXRI010000001">
    <property type="protein sequence ID" value="MBA8063763.1"/>
    <property type="molecule type" value="Genomic_DNA"/>
</dbReference>
<sequence>MSKTLNTAQAAIEWVTDVRTRAARLDDEADSLLAQLTLAAVNETALNETFAAPGCVGLYGHSQAAKAHLLCALCSDSGGKLNIITPDRSIDYFTHINPGHAPTNMAIRFTRDETPLDSAWPLRLRLMSEADLVQLFIAQFCALPDNRQVEKAIIETRLEKWQTLRQRHPVPGICAQDVATITRFWRSRVPSNQQQIDDALWHQFAMLLPALDLTTRAHAWALLWGEQPELTQQFLALAHTLQQTGHAKELAAPFSLLVDHFGLPAESFLTQTALTGNDAPSDVVVHPIADNQLLNAVSLSLESLALLTRELVLTVEDAVLESTDLLDIPLAPDAHPHLLWRAKLGWMLEHYRQCLQPDVLVICNAVSTRSQTPTVTRTLLGWINDTQPLHDAALPGVVWAITPQDARFSTQQNLDEAVQQLLGKPGLHWGTLQALDKHSLQRLVEWLSQATSPAQRQARFISLHEQFQQRIRATLMSWLHTDDETTGASESLIRQLQAQAAKHGELLEGLLPPMRSVESLLRIQQPREEQVCGLFNDAIDLFADARDTSHPQESEETGYLAHKMWINHVRQWCRNESNARRLHLEPQTLRQVADILVTTSYRLEMPQRLHAIMQRENVCAAQLHADIGDFITWLGFARVAEEQRPASRILKGAAIFSAPPQQPMRRLAKLDEQPRHGASRYVYDWLVALYTRANENVGYQHPLDVTDADRLRLIALLKA</sequence>
<name>A0A7W3D6H4_CITFR</name>
<comment type="caution">
    <text evidence="1">The sequence shown here is derived from an EMBL/GenBank/DDBJ whole genome shotgun (WGS) entry which is preliminary data.</text>
</comment>
<protein>
    <submittedName>
        <fullName evidence="1">Virulence effector SrfC</fullName>
    </submittedName>
</protein>